<dbReference type="AlphaFoldDB" id="A0AA39QW06"/>
<sequence length="714" mass="80356">MSGQASYNNQISVGQSSVTSQDQSNRRCHTILSQEELCWEDIGAEDPSRSLVRGFERRAVQNKNIAGWIQSLPREFDDSKDGVIKELASSGLPIFQAIQRTIVNQGEGTLLYEQQRRIKRRGHLLEPAEKEKLLPGAYRLLEQASSEAIKRLDEAKGCSSFDLSEWVVAALSKIESTVQNLYDLLPALEGPAMGCDGAKPRDIKDVDICDGDAVVSNFCSTLFHKYPGEFDDAAPWILKVSAYANLTRGNIIKQTSPTVNNAYALMPSSPDDTGVDEPVPSLSPPKTGEVSDASAASFGESLQTDPLPMIRDHPQTTTGAYSSDPGLSYAHDWQAPLSQGHDTKNYRNCPLCGTVFGASQGPIRHLIGHIKMWHCCQPECEHGSLLFDSEEAWMGHTKDSHGNQYKWKCANCKIPPFRQRDLLRSHRSQVHNDGCDYKSLEQNLEDSRTVVPHKQCHFCHDRPTFNSWADYGSHVRKHLEHISSLVVSPLIPDPKAQRYTKLVAELLRRSWRLFKRLAPGKNENSHKQRIYIWDDLEERDYSHWALLDSGTVGANMILRSVVEKRGLQTFDLEPDQRKIFTVNDQSTDASEYVVPEWHFWVKGHHKIQRDVRFVVVESLPTDVDMVLEDKWLPPSKLSSLVTKLNPQAKERVSDEQQRSACQIQDGKEREARREAEIRAARYSQPGLKPLPGQLESPASSRHEGEEGNANGQPR</sequence>
<dbReference type="InterPro" id="IPR013087">
    <property type="entry name" value="Znf_C2H2_type"/>
</dbReference>
<feature type="region of interest" description="Disordered" evidence="1">
    <location>
        <begin position="647"/>
        <end position="714"/>
    </location>
</feature>
<feature type="compositionally biased region" description="Polar residues" evidence="1">
    <location>
        <begin position="1"/>
        <end position="23"/>
    </location>
</feature>
<feature type="compositionally biased region" description="Basic and acidic residues" evidence="1">
    <location>
        <begin position="665"/>
        <end position="679"/>
    </location>
</feature>
<feature type="domain" description="C2H2-type" evidence="2">
    <location>
        <begin position="373"/>
        <end position="401"/>
    </location>
</feature>
<protein>
    <recommendedName>
        <fullName evidence="2">C2H2-type domain-containing protein</fullName>
    </recommendedName>
</protein>
<gene>
    <name evidence="3" type="ORF">JMJ35_008252</name>
</gene>
<feature type="compositionally biased region" description="Basic and acidic residues" evidence="1">
    <location>
        <begin position="648"/>
        <end position="657"/>
    </location>
</feature>
<organism evidence="3 4">
    <name type="scientific">Cladonia borealis</name>
    <dbReference type="NCBI Taxonomy" id="184061"/>
    <lineage>
        <taxon>Eukaryota</taxon>
        <taxon>Fungi</taxon>
        <taxon>Dikarya</taxon>
        <taxon>Ascomycota</taxon>
        <taxon>Pezizomycotina</taxon>
        <taxon>Lecanoromycetes</taxon>
        <taxon>OSLEUM clade</taxon>
        <taxon>Lecanoromycetidae</taxon>
        <taxon>Lecanorales</taxon>
        <taxon>Lecanorineae</taxon>
        <taxon>Cladoniaceae</taxon>
        <taxon>Cladonia</taxon>
    </lineage>
</organism>
<evidence type="ECO:0000313" key="3">
    <source>
        <dbReference type="EMBL" id="KAK0508881.1"/>
    </source>
</evidence>
<feature type="domain" description="C2H2-type" evidence="2">
    <location>
        <begin position="454"/>
        <end position="478"/>
    </location>
</feature>
<dbReference type="Proteomes" id="UP001166286">
    <property type="component" value="Unassembled WGS sequence"/>
</dbReference>
<name>A0AA39QW06_9LECA</name>
<evidence type="ECO:0000259" key="2">
    <source>
        <dbReference type="SMART" id="SM00355"/>
    </source>
</evidence>
<comment type="caution">
    <text evidence="3">The sequence shown here is derived from an EMBL/GenBank/DDBJ whole genome shotgun (WGS) entry which is preliminary data.</text>
</comment>
<keyword evidence="4" id="KW-1185">Reference proteome</keyword>
<feature type="domain" description="C2H2-type" evidence="2">
    <location>
        <begin position="347"/>
        <end position="369"/>
    </location>
</feature>
<evidence type="ECO:0000256" key="1">
    <source>
        <dbReference type="SAM" id="MobiDB-lite"/>
    </source>
</evidence>
<feature type="region of interest" description="Disordered" evidence="1">
    <location>
        <begin position="266"/>
        <end position="292"/>
    </location>
</feature>
<feature type="region of interest" description="Disordered" evidence="1">
    <location>
        <begin position="1"/>
        <end position="26"/>
    </location>
</feature>
<dbReference type="SMART" id="SM00355">
    <property type="entry name" value="ZnF_C2H2"/>
    <property type="match status" value="4"/>
</dbReference>
<dbReference type="EMBL" id="JAFEKC020000019">
    <property type="protein sequence ID" value="KAK0508881.1"/>
    <property type="molecule type" value="Genomic_DNA"/>
</dbReference>
<accession>A0AA39QW06</accession>
<reference evidence="3" key="1">
    <citation type="submission" date="2023-03" db="EMBL/GenBank/DDBJ databases">
        <title>Complete genome of Cladonia borealis.</title>
        <authorList>
            <person name="Park H."/>
        </authorList>
    </citation>
    <scope>NUCLEOTIDE SEQUENCE</scope>
    <source>
        <strain evidence="3">ANT050790</strain>
    </source>
</reference>
<proteinExistence type="predicted"/>
<evidence type="ECO:0000313" key="4">
    <source>
        <dbReference type="Proteomes" id="UP001166286"/>
    </source>
</evidence>
<feature type="domain" description="C2H2-type" evidence="2">
    <location>
        <begin position="407"/>
        <end position="431"/>
    </location>
</feature>